<dbReference type="InterPro" id="IPR051828">
    <property type="entry name" value="HAD-like_hydrolase_domain"/>
</dbReference>
<dbReference type="SFLD" id="SFLDS00003">
    <property type="entry name" value="Haloacid_Dehalogenase"/>
    <property type="match status" value="1"/>
</dbReference>
<accession>A0A646KA36</accession>
<reference evidence="1 2" key="1">
    <citation type="submission" date="2019-05" db="EMBL/GenBank/DDBJ databases">
        <title>Comparative genomics and metabolomics analyses of clavulanic acid producing Streptomyces species provides insight into specialized metabolism and evolution of beta-lactam biosynthetic gene clusters.</title>
        <authorList>
            <person name="Moore M.A."/>
            <person name="Cruz-Morales P."/>
            <person name="Barona Gomez F."/>
            <person name="Kapil T."/>
        </authorList>
    </citation>
    <scope>NUCLEOTIDE SEQUENCE [LARGE SCALE GENOMIC DNA]</scope>
    <source>
        <strain evidence="1 2">NRRL 5741</strain>
    </source>
</reference>
<dbReference type="EMBL" id="VCLA01000004">
    <property type="protein sequence ID" value="MQS98746.1"/>
    <property type="molecule type" value="Genomic_DNA"/>
</dbReference>
<dbReference type="Proteomes" id="UP000419138">
    <property type="component" value="Unassembled WGS sequence"/>
</dbReference>
<dbReference type="SUPFAM" id="SSF56784">
    <property type="entry name" value="HAD-like"/>
    <property type="match status" value="1"/>
</dbReference>
<dbReference type="RefSeq" id="WP_153520517.1">
    <property type="nucleotide sequence ID" value="NZ_JBEPDZ010000016.1"/>
</dbReference>
<dbReference type="Gene3D" id="3.40.50.1000">
    <property type="entry name" value="HAD superfamily/HAD-like"/>
    <property type="match status" value="1"/>
</dbReference>
<protein>
    <submittedName>
        <fullName evidence="1">HAD family hydrolase</fullName>
    </submittedName>
</protein>
<proteinExistence type="predicted"/>
<dbReference type="InterPro" id="IPR036412">
    <property type="entry name" value="HAD-like_sf"/>
</dbReference>
<dbReference type="PANTHER" id="PTHR46191">
    <property type="match status" value="1"/>
</dbReference>
<evidence type="ECO:0000313" key="1">
    <source>
        <dbReference type="EMBL" id="MQS98746.1"/>
    </source>
</evidence>
<dbReference type="Pfam" id="PF00702">
    <property type="entry name" value="Hydrolase"/>
    <property type="match status" value="1"/>
</dbReference>
<dbReference type="OrthoDB" id="9810501at2"/>
<name>A0A646KA36_STRJU</name>
<dbReference type="InterPro" id="IPR006439">
    <property type="entry name" value="HAD-SF_hydro_IA"/>
</dbReference>
<comment type="caution">
    <text evidence="1">The sequence shown here is derived from an EMBL/GenBank/DDBJ whole genome shotgun (WGS) entry which is preliminary data.</text>
</comment>
<dbReference type="InterPro" id="IPR023214">
    <property type="entry name" value="HAD_sf"/>
</dbReference>
<sequence length="243" mass="26633">MGAIRPGRPSDVRAVIFDFYGTLVRMVPPLPASHEALLRRRGLDEAAGRWGDQWSVGPGDGEEHLAASADRETYLAWERGRLRRRALACGVPEDQADDLAMELDLAIKDLRLELYADSKAVLTRVREHGLTVAVCSNWFWDLDQALDGVGLGPLVDVAVTSARAGARKPHPLIYRAVLDECGIAPGQALFVGDMWEADVLGPLAQGIRAVHLWRPDRAVRGEAPPLPGRAHRITGLHDLIRLL</sequence>
<dbReference type="AlphaFoldDB" id="A0A646KA36"/>
<dbReference type="SFLD" id="SFLDG01129">
    <property type="entry name" value="C1.5:_HAD__Beta-PGM__Phosphata"/>
    <property type="match status" value="1"/>
</dbReference>
<dbReference type="GO" id="GO:0016787">
    <property type="term" value="F:hydrolase activity"/>
    <property type="evidence" value="ECO:0007669"/>
    <property type="project" value="UniProtKB-KW"/>
</dbReference>
<dbReference type="PRINTS" id="PR00413">
    <property type="entry name" value="HADHALOGNASE"/>
</dbReference>
<gene>
    <name evidence="1" type="ORF">FF041_00570</name>
</gene>
<organism evidence="1 2">
    <name type="scientific">Streptomyces jumonjinensis</name>
    <dbReference type="NCBI Taxonomy" id="1945"/>
    <lineage>
        <taxon>Bacteria</taxon>
        <taxon>Bacillati</taxon>
        <taxon>Actinomycetota</taxon>
        <taxon>Actinomycetes</taxon>
        <taxon>Kitasatosporales</taxon>
        <taxon>Streptomycetaceae</taxon>
        <taxon>Streptomyces</taxon>
    </lineage>
</organism>
<evidence type="ECO:0000313" key="2">
    <source>
        <dbReference type="Proteomes" id="UP000419138"/>
    </source>
</evidence>
<keyword evidence="2" id="KW-1185">Reference proteome</keyword>
<dbReference type="PANTHER" id="PTHR46191:SF2">
    <property type="entry name" value="HALOACID DEHALOGENASE-LIKE HYDROLASE DOMAIN-CONTAINING PROTEIN 3"/>
    <property type="match status" value="1"/>
</dbReference>
<keyword evidence="1" id="KW-0378">Hydrolase</keyword>